<evidence type="ECO:0000256" key="2">
    <source>
        <dbReference type="ARBA" id="ARBA00008854"/>
    </source>
</evidence>
<dbReference type="Pfam" id="PF04011">
    <property type="entry name" value="LemA"/>
    <property type="match status" value="1"/>
</dbReference>
<keyword evidence="4" id="KW-1133">Transmembrane helix</keyword>
<protein>
    <submittedName>
        <fullName evidence="6">LemA family protein</fullName>
    </submittedName>
</protein>
<organism evidence="6 7">
    <name type="scientific">Hassallia byssoidea VB512170</name>
    <dbReference type="NCBI Taxonomy" id="1304833"/>
    <lineage>
        <taxon>Bacteria</taxon>
        <taxon>Bacillati</taxon>
        <taxon>Cyanobacteriota</taxon>
        <taxon>Cyanophyceae</taxon>
        <taxon>Nostocales</taxon>
        <taxon>Tolypothrichaceae</taxon>
        <taxon>Hassallia</taxon>
    </lineage>
</organism>
<sequence>MVIMYNSLISKKNQVDNAFASIDVLLQKRWDLIPNLVAVAQNYMRFEQKTLTKIAQLRTKAISERVSANTRVGLENEISKTLGNIIVAVEAYPELKSNEHFLQLQYSLNEIEEQISAARRFYNTAVKEYNNAVEMFPTNFIASWMNYQLKVQFKATAQERQNVNVRNLFNQ</sequence>
<keyword evidence="7" id="KW-1185">Reference proteome</keyword>
<evidence type="ECO:0000256" key="5">
    <source>
        <dbReference type="ARBA" id="ARBA00023136"/>
    </source>
</evidence>
<dbReference type="GO" id="GO:0016020">
    <property type="term" value="C:membrane"/>
    <property type="evidence" value="ECO:0007669"/>
    <property type="project" value="UniProtKB-SubCell"/>
</dbReference>
<gene>
    <name evidence="6" type="ORF">PI95_000470</name>
</gene>
<dbReference type="PANTHER" id="PTHR34478:SF1">
    <property type="entry name" value="PROTEIN LEMA"/>
    <property type="match status" value="1"/>
</dbReference>
<dbReference type="SUPFAM" id="SSF140478">
    <property type="entry name" value="LemA-like"/>
    <property type="match status" value="1"/>
</dbReference>
<dbReference type="Proteomes" id="UP000031549">
    <property type="component" value="Unassembled WGS sequence"/>
</dbReference>
<dbReference type="PANTHER" id="PTHR34478">
    <property type="entry name" value="PROTEIN LEMA"/>
    <property type="match status" value="1"/>
</dbReference>
<evidence type="ECO:0000313" key="7">
    <source>
        <dbReference type="Proteomes" id="UP000031549"/>
    </source>
</evidence>
<evidence type="ECO:0000256" key="3">
    <source>
        <dbReference type="ARBA" id="ARBA00022692"/>
    </source>
</evidence>
<evidence type="ECO:0000313" key="6">
    <source>
        <dbReference type="EMBL" id="NEU71087.1"/>
    </source>
</evidence>
<evidence type="ECO:0000256" key="4">
    <source>
        <dbReference type="ARBA" id="ARBA00022989"/>
    </source>
</evidence>
<accession>A0A846GYJ4</accession>
<dbReference type="InterPro" id="IPR023353">
    <property type="entry name" value="LemA-like_dom_sf"/>
</dbReference>
<dbReference type="EMBL" id="JTCM02000001">
    <property type="protein sequence ID" value="NEU71087.1"/>
    <property type="molecule type" value="Genomic_DNA"/>
</dbReference>
<keyword evidence="5" id="KW-0472">Membrane</keyword>
<dbReference type="Gene3D" id="1.20.1440.20">
    <property type="entry name" value="LemA-like domain"/>
    <property type="match status" value="1"/>
</dbReference>
<dbReference type="InterPro" id="IPR007156">
    <property type="entry name" value="MamQ_LemA"/>
</dbReference>
<keyword evidence="3" id="KW-0812">Transmembrane</keyword>
<dbReference type="AlphaFoldDB" id="A0A846GYJ4"/>
<comment type="similarity">
    <text evidence="2">Belongs to the LemA family.</text>
</comment>
<evidence type="ECO:0000256" key="1">
    <source>
        <dbReference type="ARBA" id="ARBA00004167"/>
    </source>
</evidence>
<reference evidence="6 7" key="1">
    <citation type="journal article" date="2015" name="Genome Announc.">
        <title>Draft Genome Sequence of Cyanobacterium Hassallia byssoidea Strain VB512170, Isolated from Monuments in India.</title>
        <authorList>
            <person name="Singh D."/>
            <person name="Chandrababunaidu M.M."/>
            <person name="Panda A."/>
            <person name="Sen D."/>
            <person name="Bhattacharyya S."/>
            <person name="Adhikary S.P."/>
            <person name="Tripathy S."/>
        </authorList>
    </citation>
    <scope>NUCLEOTIDE SEQUENCE [LARGE SCALE GENOMIC DNA]</scope>
    <source>
        <strain evidence="6 7">VB512170</strain>
    </source>
</reference>
<comment type="subcellular location">
    <subcellularLocation>
        <location evidence="1">Membrane</location>
        <topology evidence="1">Single-pass membrane protein</topology>
    </subcellularLocation>
</comment>
<proteinExistence type="inferred from homology"/>
<comment type="caution">
    <text evidence="6">The sequence shown here is derived from an EMBL/GenBank/DDBJ whole genome shotgun (WGS) entry which is preliminary data.</text>
</comment>
<name>A0A846GYJ4_9CYAN</name>